<evidence type="ECO:0000259" key="10">
    <source>
        <dbReference type="PROSITE" id="PS50035"/>
    </source>
</evidence>
<keyword evidence="4" id="KW-0677">Repeat</keyword>
<dbReference type="SMART" id="SM00155">
    <property type="entry name" value="PLDc"/>
    <property type="match status" value="2"/>
</dbReference>
<dbReference type="Proteomes" id="UP001293718">
    <property type="component" value="Unassembled WGS sequence"/>
</dbReference>
<evidence type="ECO:0000256" key="7">
    <source>
        <dbReference type="ARBA" id="ARBA00023209"/>
    </source>
</evidence>
<keyword evidence="8 9" id="KW-1208">Phospholipid metabolism</keyword>
<sequence length="416" mass="47476">MKLTWQAGNRIELLENGEEYYPRVFEAISQARREVVIETFILFDDPVGQQLHAVLLEVAGRGVQVDLTVDGYGSPDLSDEFIRALTDAGVRLHVYDPRPRLLGLRYNLVRRMHRKIVVIDGERAFIGGINFSVDHLAISGPESKQDYAVQIEGPVVQQVHGFVHQVLAPVRSALVRWMRQGFKRQEKPRPPAPLPAVGDAYAALVTRDNERHPNDIERCYRMAIRTAKREIVIANAYFFPGYRLLRELRRAARRGVAVHLILQGEPDMAIVRIGARMLYHSLVKDGVHVHEYCKRPLHGKVAVVDGEWATVGSSNLDPLSLSLNLEANLLIRDPGFAAELRRRLQRLMDHECREMGREALPKRTMWRYVTGALAFHLLRHFPSWADMLPRQGKFIRSFIGRRQVDVHPEAPNHAPH</sequence>
<dbReference type="EC" id="2.7.8.-" evidence="9"/>
<accession>A0ABU5IJ61</accession>
<feature type="active site" evidence="9">
    <location>
        <position position="298"/>
    </location>
</feature>
<dbReference type="EMBL" id="JAXOJX010000035">
    <property type="protein sequence ID" value="MDZ5458808.1"/>
    <property type="molecule type" value="Genomic_DNA"/>
</dbReference>
<gene>
    <name evidence="9 11" type="primary">clsB</name>
    <name evidence="11" type="ORF">SM757_19690</name>
</gene>
<dbReference type="Pfam" id="PF13091">
    <property type="entry name" value="PLDc_2"/>
    <property type="match status" value="2"/>
</dbReference>
<comment type="catalytic activity">
    <reaction evidence="9">
        <text>2 a 1,2-diacyl-sn-glycero-3-phospho-(1'-sn-glycerol) = a cardiolipin + glycerol</text>
        <dbReference type="Rhea" id="RHEA:31451"/>
        <dbReference type="ChEBI" id="CHEBI:17754"/>
        <dbReference type="ChEBI" id="CHEBI:62237"/>
        <dbReference type="ChEBI" id="CHEBI:64716"/>
    </reaction>
</comment>
<feature type="domain" description="PLD phosphodiesterase" evidence="10">
    <location>
        <begin position="108"/>
        <end position="135"/>
    </location>
</feature>
<name>A0ABU5IJ61_9BURK</name>
<evidence type="ECO:0000256" key="6">
    <source>
        <dbReference type="ARBA" id="ARBA00023136"/>
    </source>
</evidence>
<protein>
    <recommendedName>
        <fullName evidence="9">Cardiolipin synthase B</fullName>
        <shortName evidence="9">CL synthase</shortName>
        <ecNumber evidence="9">2.7.8.-</ecNumber>
    </recommendedName>
</protein>
<dbReference type="InterPro" id="IPR001736">
    <property type="entry name" value="PLipase_D/transphosphatidylase"/>
</dbReference>
<evidence type="ECO:0000256" key="4">
    <source>
        <dbReference type="ARBA" id="ARBA00022737"/>
    </source>
</evidence>
<dbReference type="PROSITE" id="PS50035">
    <property type="entry name" value="PLD"/>
    <property type="match status" value="2"/>
</dbReference>
<keyword evidence="6 9" id="KW-0472">Membrane</keyword>
<dbReference type="PANTHER" id="PTHR21248">
    <property type="entry name" value="CARDIOLIPIN SYNTHASE"/>
    <property type="match status" value="1"/>
</dbReference>
<keyword evidence="12" id="KW-1185">Reference proteome</keyword>
<evidence type="ECO:0000256" key="5">
    <source>
        <dbReference type="ARBA" id="ARBA00023098"/>
    </source>
</evidence>
<feature type="active site" evidence="9">
    <location>
        <position position="300"/>
    </location>
</feature>
<evidence type="ECO:0000256" key="8">
    <source>
        <dbReference type="ARBA" id="ARBA00023264"/>
    </source>
</evidence>
<evidence type="ECO:0000313" key="12">
    <source>
        <dbReference type="Proteomes" id="UP001293718"/>
    </source>
</evidence>
<comment type="similarity">
    <text evidence="9">Belongs to the phospholipase D family. Cardiolipin synthase subfamily. ClsB sub-subfamily.</text>
</comment>
<dbReference type="Gene3D" id="3.30.870.10">
    <property type="entry name" value="Endonuclease Chain A"/>
    <property type="match status" value="2"/>
</dbReference>
<evidence type="ECO:0000313" key="11">
    <source>
        <dbReference type="EMBL" id="MDZ5458808.1"/>
    </source>
</evidence>
<feature type="active site" evidence="9">
    <location>
        <position position="115"/>
    </location>
</feature>
<keyword evidence="3 9" id="KW-0808">Transferase</keyword>
<dbReference type="HAMAP" id="MF_01917">
    <property type="entry name" value="Cardiolipin_synth_ClsB"/>
    <property type="match status" value="1"/>
</dbReference>
<dbReference type="GO" id="GO:0016740">
    <property type="term" value="F:transferase activity"/>
    <property type="evidence" value="ECO:0007669"/>
    <property type="project" value="UniProtKB-KW"/>
</dbReference>
<proteinExistence type="inferred from homology"/>
<comment type="function">
    <text evidence="9">Catalyzes the phosphatidyl group transfer from one phosphatidylglycerol molecule to another to form cardiolipin (CL) (diphosphatidylglycerol) and glycerol.</text>
</comment>
<feature type="active site" evidence="9">
    <location>
        <position position="305"/>
    </location>
</feature>
<dbReference type="SUPFAM" id="SSF56024">
    <property type="entry name" value="Phospholipase D/nuclease"/>
    <property type="match status" value="2"/>
</dbReference>
<dbReference type="CDD" id="cd09110">
    <property type="entry name" value="PLDc_CLS_1"/>
    <property type="match status" value="1"/>
</dbReference>
<feature type="active site" evidence="9">
    <location>
        <position position="113"/>
    </location>
</feature>
<feature type="domain" description="PLD phosphodiesterase" evidence="10">
    <location>
        <begin position="293"/>
        <end position="320"/>
    </location>
</feature>
<dbReference type="InterPro" id="IPR025202">
    <property type="entry name" value="PLD-like_dom"/>
</dbReference>
<dbReference type="PANTHER" id="PTHR21248:SF23">
    <property type="entry name" value="CARDIOLIPIN SYNTHASE B"/>
    <property type="match status" value="1"/>
</dbReference>
<keyword evidence="5 9" id="KW-0443">Lipid metabolism</keyword>
<evidence type="ECO:0000256" key="2">
    <source>
        <dbReference type="ARBA" id="ARBA00022516"/>
    </source>
</evidence>
<organism evidence="11 12">
    <name type="scientific">Azohydromonas lata</name>
    <dbReference type="NCBI Taxonomy" id="45677"/>
    <lineage>
        <taxon>Bacteria</taxon>
        <taxon>Pseudomonadati</taxon>
        <taxon>Pseudomonadota</taxon>
        <taxon>Betaproteobacteria</taxon>
        <taxon>Burkholderiales</taxon>
        <taxon>Sphaerotilaceae</taxon>
        <taxon>Azohydromonas</taxon>
    </lineage>
</organism>
<keyword evidence="7 9" id="KW-0594">Phospholipid biosynthesis</keyword>
<dbReference type="NCBIfam" id="NF008427">
    <property type="entry name" value="PRK11263.1"/>
    <property type="match status" value="1"/>
</dbReference>
<keyword evidence="2 9" id="KW-0444">Lipid biosynthesis</keyword>
<dbReference type="RefSeq" id="WP_066333519.1">
    <property type="nucleotide sequence ID" value="NZ_JAXOJX010000035.1"/>
</dbReference>
<feature type="active site" evidence="9">
    <location>
        <position position="120"/>
    </location>
</feature>
<comment type="caution">
    <text evidence="11">The sequence shown here is derived from an EMBL/GenBank/DDBJ whole genome shotgun (WGS) entry which is preliminary data.</text>
</comment>
<evidence type="ECO:0000256" key="9">
    <source>
        <dbReference type="HAMAP-Rule" id="MF_01917"/>
    </source>
</evidence>
<evidence type="ECO:0000256" key="3">
    <source>
        <dbReference type="ARBA" id="ARBA00022679"/>
    </source>
</evidence>
<keyword evidence="1 9" id="KW-1003">Cell membrane</keyword>
<reference evidence="11 12" key="1">
    <citation type="submission" date="2023-11" db="EMBL/GenBank/DDBJ databases">
        <title>Draft genome of Azohydromonas lata strain H1 (DSM1123), a polyhydroxyalkanoate producer.</title>
        <authorList>
            <person name="Traversa D."/>
            <person name="D'Addabbo P."/>
            <person name="Pazzani C."/>
            <person name="Manzari C."/>
            <person name="Chiara M."/>
            <person name="Scrascia M."/>
        </authorList>
    </citation>
    <scope>NUCLEOTIDE SEQUENCE [LARGE SCALE GENOMIC DNA]</scope>
    <source>
        <strain evidence="11 12">H1</strain>
    </source>
</reference>
<comment type="subcellular location">
    <subcellularLocation>
        <location evidence="9">Cell membrane</location>
        <topology evidence="9">Peripheral membrane protein</topology>
    </subcellularLocation>
</comment>
<evidence type="ECO:0000256" key="1">
    <source>
        <dbReference type="ARBA" id="ARBA00022475"/>
    </source>
</evidence>
<dbReference type="InterPro" id="IPR030872">
    <property type="entry name" value="Cardiolipin_synth_ClsB"/>
</dbReference>